<keyword evidence="6 12" id="KW-0408">Iron</keyword>
<dbReference type="GO" id="GO:1904047">
    <property type="term" value="F:S-adenosyl-L-methionine binding"/>
    <property type="evidence" value="ECO:0007669"/>
    <property type="project" value="UniProtKB-UniRule"/>
</dbReference>
<dbReference type="InterPro" id="IPR050105">
    <property type="entry name" value="MoCo_biosynth_MoaA/MoaC"/>
</dbReference>
<dbReference type="InterPro" id="IPR040064">
    <property type="entry name" value="MoaA-like"/>
</dbReference>
<feature type="binding site" evidence="12">
    <location>
        <position position="277"/>
    </location>
    <ligand>
        <name>[4Fe-4S] cluster</name>
        <dbReference type="ChEBI" id="CHEBI:49883"/>
        <label>2</label>
        <note>4Fe-4S-substrate</note>
    </ligand>
</feature>
<dbReference type="SFLD" id="SFLDG01383">
    <property type="entry name" value="cyclic_pyranopterin_phosphate"/>
    <property type="match status" value="1"/>
</dbReference>
<name>A0AAJ1TX02_9HYPH</name>
<dbReference type="InterPro" id="IPR013483">
    <property type="entry name" value="MoaA"/>
</dbReference>
<feature type="binding site" evidence="12">
    <location>
        <begin position="282"/>
        <end position="284"/>
    </location>
    <ligand>
        <name>GTP</name>
        <dbReference type="ChEBI" id="CHEBI:37565"/>
    </ligand>
</feature>
<feature type="binding site" evidence="12">
    <location>
        <position position="86"/>
    </location>
    <ligand>
        <name>GTP</name>
        <dbReference type="ChEBI" id="CHEBI:37565"/>
    </ligand>
</feature>
<dbReference type="Pfam" id="PF06463">
    <property type="entry name" value="Mob_synth_C"/>
    <property type="match status" value="1"/>
</dbReference>
<evidence type="ECO:0000259" key="14">
    <source>
        <dbReference type="PROSITE" id="PS51918"/>
    </source>
</evidence>
<dbReference type="PROSITE" id="PS01305">
    <property type="entry name" value="MOAA_NIFB_PQQE"/>
    <property type="match status" value="1"/>
</dbReference>
<comment type="function">
    <text evidence="12">Catalyzes the cyclization of GTP to (8S)-3',8-cyclo-7,8-dihydroguanosine 5'-triphosphate.</text>
</comment>
<dbReference type="CDD" id="cd01335">
    <property type="entry name" value="Radical_SAM"/>
    <property type="match status" value="1"/>
</dbReference>
<comment type="subunit">
    <text evidence="12">Monomer and homodimer.</text>
</comment>
<dbReference type="InterPro" id="IPR058240">
    <property type="entry name" value="rSAM_sf"/>
</dbReference>
<feature type="binding site" evidence="12">
    <location>
        <position position="51"/>
    </location>
    <ligand>
        <name>[4Fe-4S] cluster</name>
        <dbReference type="ChEBI" id="CHEBI:49883"/>
        <label>1</label>
        <note>4Fe-4S-S-AdoMet</note>
    </ligand>
</feature>
<feature type="region of interest" description="Disordered" evidence="13">
    <location>
        <begin position="1"/>
        <end position="20"/>
    </location>
</feature>
<keyword evidence="8 12" id="KW-0342">GTP-binding</keyword>
<evidence type="ECO:0000256" key="3">
    <source>
        <dbReference type="ARBA" id="ARBA00022691"/>
    </source>
</evidence>
<feature type="domain" description="Radical SAM core" evidence="14">
    <location>
        <begin position="28"/>
        <end position="253"/>
    </location>
</feature>
<dbReference type="InterPro" id="IPR006638">
    <property type="entry name" value="Elp3/MiaA/NifB-like_rSAM"/>
</dbReference>
<evidence type="ECO:0000256" key="5">
    <source>
        <dbReference type="ARBA" id="ARBA00022741"/>
    </source>
</evidence>
<keyword evidence="10 12" id="KW-0456">Lyase</keyword>
<dbReference type="Pfam" id="PF04055">
    <property type="entry name" value="Radical_SAM"/>
    <property type="match status" value="1"/>
</dbReference>
<feature type="binding site" evidence="12">
    <location>
        <position position="50"/>
    </location>
    <ligand>
        <name>S-adenosyl-L-methionine</name>
        <dbReference type="ChEBI" id="CHEBI:59789"/>
    </ligand>
</feature>
<evidence type="ECO:0000256" key="4">
    <source>
        <dbReference type="ARBA" id="ARBA00022723"/>
    </source>
</evidence>
<dbReference type="NCBIfam" id="TIGR02666">
    <property type="entry name" value="moaA"/>
    <property type="match status" value="1"/>
</dbReference>
<feature type="binding site" evidence="12">
    <location>
        <position position="120"/>
    </location>
    <ligand>
        <name>GTP</name>
        <dbReference type="ChEBI" id="CHEBI:37565"/>
    </ligand>
</feature>
<dbReference type="SFLD" id="SFLDS00029">
    <property type="entry name" value="Radical_SAM"/>
    <property type="match status" value="1"/>
</dbReference>
<comment type="pathway">
    <text evidence="12">Cofactor biosynthesis; molybdopterin biosynthesis.</text>
</comment>
<comment type="cofactor">
    <cofactor evidence="12">
        <name>[4Fe-4S] cluster</name>
        <dbReference type="ChEBI" id="CHEBI:49883"/>
    </cofactor>
    <text evidence="12">Binds 2 [4Fe-4S] clusters. Binds 1 [4Fe-4S] cluster coordinated with 3 cysteines and an exchangeable S-adenosyl-L-methionine and 1 [4Fe-4S] cluster coordinated with 3 cysteines and the GTP-derived substrate.</text>
</comment>
<evidence type="ECO:0000256" key="8">
    <source>
        <dbReference type="ARBA" id="ARBA00023134"/>
    </source>
</evidence>
<dbReference type="InterPro" id="IPR007197">
    <property type="entry name" value="rSAM"/>
</dbReference>
<feature type="binding site" evidence="12">
    <location>
        <position position="48"/>
    </location>
    <ligand>
        <name>[4Fe-4S] cluster</name>
        <dbReference type="ChEBI" id="CHEBI:49883"/>
        <label>1</label>
        <note>4Fe-4S-S-AdoMet</note>
    </ligand>
</feature>
<evidence type="ECO:0000256" key="12">
    <source>
        <dbReference type="HAMAP-Rule" id="MF_01225"/>
    </source>
</evidence>
<accession>A0AAJ1TX02</accession>
<protein>
    <recommendedName>
        <fullName evidence="1 12">GTP 3',8-cyclase</fullName>
        <ecNumber evidence="1 12">4.1.99.22</ecNumber>
    </recommendedName>
    <alternativeName>
        <fullName evidence="12">Molybdenum cofactor biosynthesis protein A</fullName>
    </alternativeName>
</protein>
<dbReference type="PANTHER" id="PTHR22960">
    <property type="entry name" value="MOLYBDOPTERIN COFACTOR SYNTHESIS PROTEIN A"/>
    <property type="match status" value="1"/>
</dbReference>
<dbReference type="CDD" id="cd21117">
    <property type="entry name" value="Twitch_MoaA"/>
    <property type="match status" value="1"/>
</dbReference>
<comment type="caution">
    <text evidence="15">The sequence shown here is derived from an EMBL/GenBank/DDBJ whole genome shotgun (WGS) entry which is preliminary data.</text>
</comment>
<keyword evidence="3 12" id="KW-0949">S-adenosyl-L-methionine</keyword>
<keyword evidence="4 12" id="KW-0479">Metal-binding</keyword>
<dbReference type="GeneID" id="90834199"/>
<dbReference type="SFLD" id="SFLDG01067">
    <property type="entry name" value="SPASM/twitch_domain_containing"/>
    <property type="match status" value="1"/>
</dbReference>
<feature type="binding site" evidence="12">
    <location>
        <position position="44"/>
    </location>
    <ligand>
        <name>[4Fe-4S] cluster</name>
        <dbReference type="ChEBI" id="CHEBI:49883"/>
        <label>1</label>
        <note>4Fe-4S-S-AdoMet</note>
    </ligand>
</feature>
<dbReference type="AlphaFoldDB" id="A0AAJ1TX02"/>
<dbReference type="EMBL" id="JAUSWL010000013">
    <property type="protein sequence ID" value="MDQ0546324.1"/>
    <property type="molecule type" value="Genomic_DNA"/>
</dbReference>
<comment type="catalytic activity">
    <reaction evidence="11 12">
        <text>GTP + AH2 + S-adenosyl-L-methionine = (8S)-3',8-cyclo-7,8-dihydroguanosine 5'-triphosphate + 5'-deoxyadenosine + L-methionine + A + H(+)</text>
        <dbReference type="Rhea" id="RHEA:49576"/>
        <dbReference type="ChEBI" id="CHEBI:13193"/>
        <dbReference type="ChEBI" id="CHEBI:15378"/>
        <dbReference type="ChEBI" id="CHEBI:17319"/>
        <dbReference type="ChEBI" id="CHEBI:17499"/>
        <dbReference type="ChEBI" id="CHEBI:37565"/>
        <dbReference type="ChEBI" id="CHEBI:57844"/>
        <dbReference type="ChEBI" id="CHEBI:59789"/>
        <dbReference type="ChEBI" id="CHEBI:131766"/>
        <dbReference type="EC" id="4.1.99.22"/>
    </reaction>
</comment>
<comment type="similarity">
    <text evidence="12">Belongs to the radical SAM superfamily. MoaA family.</text>
</comment>
<dbReference type="GO" id="GO:0005525">
    <property type="term" value="F:GTP binding"/>
    <property type="evidence" value="ECO:0007669"/>
    <property type="project" value="UniProtKB-UniRule"/>
</dbReference>
<dbReference type="InterPro" id="IPR000385">
    <property type="entry name" value="MoaA_NifB_PqqE_Fe-S-bd_CS"/>
</dbReference>
<dbReference type="PROSITE" id="PS51918">
    <property type="entry name" value="RADICAL_SAM"/>
    <property type="match status" value="1"/>
</dbReference>
<keyword evidence="2 12" id="KW-0004">4Fe-4S</keyword>
<sequence length="352" mass="38865">MLDDISSTPQGFTAEAPRAPSPAPLIDPFQRAISYLRISVTDRCDLRCAYCMSDNMQFLPKRDLLTLEELDRLCGVFIARGVRKLRITGGEPLVRRDIMHLFRRLSRHLDSGALEELTLTTNGTQLTRYADELASLGVRRINVSLDTLDAGKFRAITRRGDLPVVLDGIAAARKAGMKVKINAVALRDVNADEIPDMIAWAHGLGMDMTLIEVMPLGEIEADRTDQFLPLSVARQRLESRYTLTPLSDRTGGPARYVRVEETGGKLGFITPLTHNFCESCNRVRLTCTGQLYLCLGQEDSADLRAVLRASPDDAVLAAAVVEAITRKPKGHDFVIERQRPAAVPRHMSVTGG</sequence>
<feature type="binding site" evidence="12">
    <location>
        <position position="90"/>
    </location>
    <ligand>
        <name>S-adenosyl-L-methionine</name>
        <dbReference type="ChEBI" id="CHEBI:59789"/>
    </ligand>
</feature>
<dbReference type="SFLD" id="SFLDG01386">
    <property type="entry name" value="main_SPASM_domain-containing"/>
    <property type="match status" value="1"/>
</dbReference>
<dbReference type="HAMAP" id="MF_01225_B">
    <property type="entry name" value="MoaA_B"/>
    <property type="match status" value="1"/>
</dbReference>
<dbReference type="InterPro" id="IPR013785">
    <property type="entry name" value="Aldolase_TIM"/>
</dbReference>
<evidence type="ECO:0000256" key="7">
    <source>
        <dbReference type="ARBA" id="ARBA00023014"/>
    </source>
</evidence>
<dbReference type="InterPro" id="IPR010505">
    <property type="entry name" value="MoaA_twitch"/>
</dbReference>
<keyword evidence="5 12" id="KW-0547">Nucleotide-binding</keyword>
<dbReference type="EC" id="4.1.99.22" evidence="1 12"/>
<dbReference type="SUPFAM" id="SSF102114">
    <property type="entry name" value="Radical SAM enzymes"/>
    <property type="match status" value="1"/>
</dbReference>
<feature type="binding site" evidence="12">
    <location>
        <position position="214"/>
    </location>
    <ligand>
        <name>S-adenosyl-L-methionine</name>
        <dbReference type="ChEBI" id="CHEBI:59789"/>
    </ligand>
</feature>
<evidence type="ECO:0000256" key="11">
    <source>
        <dbReference type="ARBA" id="ARBA00048697"/>
    </source>
</evidence>
<evidence type="ECO:0000256" key="9">
    <source>
        <dbReference type="ARBA" id="ARBA00023150"/>
    </source>
</evidence>
<dbReference type="Gene3D" id="3.20.20.70">
    <property type="entry name" value="Aldolase class I"/>
    <property type="match status" value="1"/>
</dbReference>
<feature type="binding site" evidence="12">
    <location>
        <position position="180"/>
    </location>
    <ligand>
        <name>GTP</name>
        <dbReference type="ChEBI" id="CHEBI:37565"/>
    </ligand>
</feature>
<dbReference type="GO" id="GO:0006777">
    <property type="term" value="P:Mo-molybdopterin cofactor biosynthetic process"/>
    <property type="evidence" value="ECO:0007669"/>
    <property type="project" value="UniProtKB-UniRule"/>
</dbReference>
<feature type="binding site" evidence="12">
    <location>
        <position position="294"/>
    </location>
    <ligand>
        <name>[4Fe-4S] cluster</name>
        <dbReference type="ChEBI" id="CHEBI:49883"/>
        <label>2</label>
        <note>4Fe-4S-substrate</note>
    </ligand>
</feature>
<feature type="binding site" evidence="12">
    <location>
        <position position="280"/>
    </location>
    <ligand>
        <name>[4Fe-4S] cluster</name>
        <dbReference type="ChEBI" id="CHEBI:49883"/>
        <label>2</label>
        <note>4Fe-4S-substrate</note>
    </ligand>
</feature>
<dbReference type="Proteomes" id="UP001223420">
    <property type="component" value="Unassembled WGS sequence"/>
</dbReference>
<dbReference type="RefSeq" id="WP_230367672.1">
    <property type="nucleotide sequence ID" value="NZ_CP033231.1"/>
</dbReference>
<reference evidence="15" key="1">
    <citation type="submission" date="2023-07" db="EMBL/GenBank/DDBJ databases">
        <title>Genomic Encyclopedia of Type Strains, Phase IV (KMG-IV): sequencing the most valuable type-strain genomes for metagenomic binning, comparative biology and taxonomic classification.</title>
        <authorList>
            <person name="Goeker M."/>
        </authorList>
    </citation>
    <scope>NUCLEOTIDE SEQUENCE</scope>
    <source>
        <strain evidence="15">DSM 19569</strain>
    </source>
</reference>
<evidence type="ECO:0000313" key="16">
    <source>
        <dbReference type="Proteomes" id="UP001223420"/>
    </source>
</evidence>
<dbReference type="PANTHER" id="PTHR22960:SF0">
    <property type="entry name" value="MOLYBDENUM COFACTOR BIOSYNTHESIS PROTEIN 1"/>
    <property type="match status" value="1"/>
</dbReference>
<dbReference type="GO" id="GO:0061799">
    <property type="term" value="F:cyclic pyranopterin monophosphate synthase activity"/>
    <property type="evidence" value="ECO:0007669"/>
    <property type="project" value="TreeGrafter"/>
</dbReference>
<evidence type="ECO:0000256" key="1">
    <source>
        <dbReference type="ARBA" id="ARBA00012167"/>
    </source>
</evidence>
<gene>
    <name evidence="12" type="primary">moaA</name>
    <name evidence="15" type="ORF">QO001_005275</name>
</gene>
<dbReference type="GO" id="GO:0046872">
    <property type="term" value="F:metal ion binding"/>
    <property type="evidence" value="ECO:0007669"/>
    <property type="project" value="UniProtKB-KW"/>
</dbReference>
<evidence type="ECO:0000256" key="10">
    <source>
        <dbReference type="ARBA" id="ARBA00023239"/>
    </source>
</evidence>
<keyword evidence="9 12" id="KW-0501">Molybdenum cofactor biosynthesis</keyword>
<dbReference type="SMART" id="SM00729">
    <property type="entry name" value="Elp3"/>
    <property type="match status" value="1"/>
</dbReference>
<dbReference type="GO" id="GO:0061798">
    <property type="term" value="F:GTP 3',8'-cyclase activity"/>
    <property type="evidence" value="ECO:0007669"/>
    <property type="project" value="UniProtKB-UniRule"/>
</dbReference>
<feature type="compositionally biased region" description="Polar residues" evidence="13">
    <location>
        <begin position="1"/>
        <end position="11"/>
    </location>
</feature>
<evidence type="ECO:0000256" key="6">
    <source>
        <dbReference type="ARBA" id="ARBA00023004"/>
    </source>
</evidence>
<evidence type="ECO:0000256" key="2">
    <source>
        <dbReference type="ARBA" id="ARBA00022485"/>
    </source>
</evidence>
<evidence type="ECO:0000256" key="13">
    <source>
        <dbReference type="SAM" id="MobiDB-lite"/>
    </source>
</evidence>
<organism evidence="15 16">
    <name type="scientific">Methylobacterium brachiatum</name>
    <dbReference type="NCBI Taxonomy" id="269660"/>
    <lineage>
        <taxon>Bacteria</taxon>
        <taxon>Pseudomonadati</taxon>
        <taxon>Pseudomonadota</taxon>
        <taxon>Alphaproteobacteria</taxon>
        <taxon>Hyphomicrobiales</taxon>
        <taxon>Methylobacteriaceae</taxon>
        <taxon>Methylobacterium</taxon>
    </lineage>
</organism>
<keyword evidence="7 12" id="KW-0411">Iron-sulfur</keyword>
<proteinExistence type="inferred from homology"/>
<feature type="binding site" evidence="12">
    <location>
        <position position="37"/>
    </location>
    <ligand>
        <name>GTP</name>
        <dbReference type="ChEBI" id="CHEBI:37565"/>
    </ligand>
</feature>
<evidence type="ECO:0000313" key="15">
    <source>
        <dbReference type="EMBL" id="MDQ0546324.1"/>
    </source>
</evidence>
<dbReference type="GO" id="GO:0051539">
    <property type="term" value="F:4 iron, 4 sulfur cluster binding"/>
    <property type="evidence" value="ECO:0007669"/>
    <property type="project" value="UniProtKB-UniRule"/>
</dbReference>
<feature type="binding site" evidence="12">
    <location>
        <position position="144"/>
    </location>
    <ligand>
        <name>S-adenosyl-L-methionine</name>
        <dbReference type="ChEBI" id="CHEBI:59789"/>
    </ligand>
</feature>